<name>A0ABR9P1I9_9ACTN</name>
<comment type="caution">
    <text evidence="2">The sequence shown here is derived from an EMBL/GenBank/DDBJ whole genome shotgun (WGS) entry which is preliminary data.</text>
</comment>
<protein>
    <submittedName>
        <fullName evidence="2">Uncharacterized protein</fullName>
    </submittedName>
</protein>
<feature type="coiled-coil region" evidence="1">
    <location>
        <begin position="291"/>
        <end position="365"/>
    </location>
</feature>
<dbReference type="RefSeq" id="WP_193120347.1">
    <property type="nucleotide sequence ID" value="NZ_JADBGI010000002.1"/>
</dbReference>
<dbReference type="EMBL" id="JADBGI010000002">
    <property type="protein sequence ID" value="MBE2997700.1"/>
    <property type="molecule type" value="Genomic_DNA"/>
</dbReference>
<keyword evidence="1" id="KW-0175">Coiled coil</keyword>
<reference evidence="2 3" key="1">
    <citation type="submission" date="2020-09" db="EMBL/GenBank/DDBJ databases">
        <title>Diversity and distribution of actinomycetes associated with coral in the coast of Hainan.</title>
        <authorList>
            <person name="Li F."/>
        </authorList>
    </citation>
    <scope>NUCLEOTIDE SEQUENCE [LARGE SCALE GENOMIC DNA]</scope>
    <source>
        <strain evidence="2 3">HNM0947</strain>
    </source>
</reference>
<evidence type="ECO:0000313" key="3">
    <source>
        <dbReference type="Proteomes" id="UP000806528"/>
    </source>
</evidence>
<proteinExistence type="predicted"/>
<evidence type="ECO:0000313" key="2">
    <source>
        <dbReference type="EMBL" id="MBE2997700.1"/>
    </source>
</evidence>
<gene>
    <name evidence="2" type="ORF">IDM40_03110</name>
</gene>
<organism evidence="2 3">
    <name type="scientific">Nocardiopsis coralli</name>
    <dbReference type="NCBI Taxonomy" id="2772213"/>
    <lineage>
        <taxon>Bacteria</taxon>
        <taxon>Bacillati</taxon>
        <taxon>Actinomycetota</taxon>
        <taxon>Actinomycetes</taxon>
        <taxon>Streptosporangiales</taxon>
        <taxon>Nocardiopsidaceae</taxon>
        <taxon>Nocardiopsis</taxon>
    </lineage>
</organism>
<keyword evidence="3" id="KW-1185">Reference proteome</keyword>
<accession>A0ABR9P1I9</accession>
<dbReference type="Proteomes" id="UP000806528">
    <property type="component" value="Unassembled WGS sequence"/>
</dbReference>
<sequence length="574" mass="62866">MAEPAPSPLVHRAVLPVQGDGDFDLLATVRRRGVDWVRSKHRQAVIPQASGRHLLAEHVVLDVASAYAQDGSETGVRFRLREAKEEGLWQTTLTAVSTGPGEGWAGVDLEYSPEEGQAVTDPKPPRVIRELTGHLPVRDGSARVHQRPAVMTGVYIPQLVRVLTNAQRRLPCIVAARPSKRPDPEWRRTVDNLFRQAAGFATLYELEDSAAANALKAELGHALRIDPGGIRTYLPGLDPEDPGDAHRHRVLSAARLTGVRGRGGAAVVARGVQDRARQAVQPSALRHAAFADVLRQERESRERELESVRAAPDRNSVEELRADLKETAALLELADKEIADLRKSKELAELRVASLTELNEKLTSDLEDAFADHFVDQHELHRVQNEVGRLRAALRRTGREDEIRSAEATEVQEAPTSFDELLGACAGRPRVCFTGDESQALELDETGGSKAAVWAGKAWRALVSLDGYAAAKSEDFAGAFHEYCSNPPGDGEAVALKQLAMSESQVTLDKYGHERIFPVPEDIAPEGEVLMEAHIKLDSRGSISPRVYFMDCTAEHGIVVVGYIGRHLTNTRTN</sequence>
<evidence type="ECO:0000256" key="1">
    <source>
        <dbReference type="SAM" id="Coils"/>
    </source>
</evidence>